<evidence type="ECO:0000313" key="2">
    <source>
        <dbReference type="Proteomes" id="UP000473885"/>
    </source>
</evidence>
<dbReference type="EMBL" id="SXDP01000008">
    <property type="protein sequence ID" value="NEZ47460.1"/>
    <property type="molecule type" value="Genomic_DNA"/>
</dbReference>
<organism evidence="1 2">
    <name type="scientific">Clostridium niameyense</name>
    <dbReference type="NCBI Taxonomy" id="1622073"/>
    <lineage>
        <taxon>Bacteria</taxon>
        <taxon>Bacillati</taxon>
        <taxon>Bacillota</taxon>
        <taxon>Clostridia</taxon>
        <taxon>Eubacteriales</taxon>
        <taxon>Clostridiaceae</taxon>
        <taxon>Clostridium</taxon>
    </lineage>
</organism>
<dbReference type="Gene3D" id="2.60.120.370">
    <property type="entry name" value="YhcH/YjgK/YiaL"/>
    <property type="match status" value="1"/>
</dbReference>
<keyword evidence="2" id="KW-1185">Reference proteome</keyword>
<dbReference type="Pfam" id="PF04074">
    <property type="entry name" value="DUF386"/>
    <property type="match status" value="1"/>
</dbReference>
<dbReference type="InterPro" id="IPR037012">
    <property type="entry name" value="NanQ/TabA/YiaL_sf"/>
</dbReference>
<dbReference type="Proteomes" id="UP000473885">
    <property type="component" value="Unassembled WGS sequence"/>
</dbReference>
<dbReference type="PANTHER" id="PTHR34986:SF1">
    <property type="entry name" value="PROTEIN YIAL"/>
    <property type="match status" value="1"/>
</dbReference>
<dbReference type="RefSeq" id="WP_163249473.1">
    <property type="nucleotide sequence ID" value="NZ_SXDP01000008.1"/>
</dbReference>
<evidence type="ECO:0000313" key="1">
    <source>
        <dbReference type="EMBL" id="NEZ47460.1"/>
    </source>
</evidence>
<dbReference type="NCBIfam" id="TIGR00022">
    <property type="entry name" value="YhcH/YjgK/YiaL family protein"/>
    <property type="match status" value="1"/>
</dbReference>
<dbReference type="AlphaFoldDB" id="A0A6M0RCM6"/>
<sequence>MILDNIKNAGLYYSSDTKIGKALEYLKNKDFSKDEKGVHQVDGDDLYYVVVEYNTKEKENGFWESHKKYIDIHYMISGQEKLLYSNFNHVEIEKDYDEKVDAYILKGKSEGESILKEGFFMLYFPEDVHMTGIRVNSSEPIRKIIFKVAID</sequence>
<protein>
    <submittedName>
        <fullName evidence="1">DUF386 domain-containing protein</fullName>
    </submittedName>
</protein>
<reference evidence="1 2" key="1">
    <citation type="submission" date="2019-04" db="EMBL/GenBank/DDBJ databases">
        <title>Genome sequencing of Clostridium botulinum Groups I-IV and Clostridium butyricum.</title>
        <authorList>
            <person name="Brunt J."/>
            <person name="Van Vliet A.H.M."/>
            <person name="Stringer S.C."/>
            <person name="Carter A.T."/>
            <person name="Peck M.W."/>
        </authorList>
    </citation>
    <scope>NUCLEOTIDE SEQUENCE [LARGE SCALE GENOMIC DNA]</scope>
    <source>
        <strain evidence="1 2">IFR 18/094</strain>
    </source>
</reference>
<dbReference type="PANTHER" id="PTHR34986">
    <property type="entry name" value="EVOLVED BETA-GALACTOSIDASE SUBUNIT BETA"/>
    <property type="match status" value="1"/>
</dbReference>
<proteinExistence type="predicted"/>
<dbReference type="InterPro" id="IPR004375">
    <property type="entry name" value="NanQ/TabA/YiaL"/>
</dbReference>
<comment type="caution">
    <text evidence="1">The sequence shown here is derived from an EMBL/GenBank/DDBJ whole genome shotgun (WGS) entry which is preliminary data.</text>
</comment>
<name>A0A6M0RCM6_9CLOT</name>
<dbReference type="GO" id="GO:0005829">
    <property type="term" value="C:cytosol"/>
    <property type="evidence" value="ECO:0007669"/>
    <property type="project" value="TreeGrafter"/>
</dbReference>
<accession>A0A6M0RCM6</accession>
<dbReference type="SUPFAM" id="SSF51197">
    <property type="entry name" value="Clavaminate synthase-like"/>
    <property type="match status" value="1"/>
</dbReference>
<gene>
    <name evidence="1" type="ORF">FDF74_09680</name>
</gene>